<proteinExistence type="predicted"/>
<dbReference type="AlphaFoldDB" id="A0A6L5YU32"/>
<accession>A0A6L5YU32</accession>
<evidence type="ECO:0000313" key="3">
    <source>
        <dbReference type="Proteomes" id="UP000474024"/>
    </source>
</evidence>
<keyword evidence="3" id="KW-1185">Reference proteome</keyword>
<dbReference type="RefSeq" id="WP_154430450.1">
    <property type="nucleotide sequence ID" value="NZ_VUNI01000019.1"/>
</dbReference>
<evidence type="ECO:0000313" key="2">
    <source>
        <dbReference type="EMBL" id="MST75486.1"/>
    </source>
</evidence>
<dbReference type="Pfam" id="PF03432">
    <property type="entry name" value="Relaxase"/>
    <property type="match status" value="1"/>
</dbReference>
<dbReference type="EMBL" id="VUNI01000019">
    <property type="protein sequence ID" value="MST75486.1"/>
    <property type="molecule type" value="Genomic_DNA"/>
</dbReference>
<gene>
    <name evidence="2" type="ORF">FYJ75_10735</name>
</gene>
<name>A0A6L5YU32_9FIRM</name>
<dbReference type="Proteomes" id="UP000474024">
    <property type="component" value="Unassembled WGS sequence"/>
</dbReference>
<reference evidence="2 3" key="1">
    <citation type="submission" date="2019-08" db="EMBL/GenBank/DDBJ databases">
        <title>In-depth cultivation of the pig gut microbiome towards novel bacterial diversity and tailored functional studies.</title>
        <authorList>
            <person name="Wylensek D."/>
            <person name="Hitch T.C.A."/>
            <person name="Clavel T."/>
        </authorList>
    </citation>
    <scope>NUCLEOTIDE SEQUENCE [LARGE SCALE GENOMIC DNA]</scope>
    <source>
        <strain evidence="2 3">MUC/MUC-530-WT-4D</strain>
    </source>
</reference>
<dbReference type="InterPro" id="IPR005094">
    <property type="entry name" value="Endonuclease_MobA/VirD2"/>
</dbReference>
<protein>
    <submittedName>
        <fullName evidence="2">Relaxase/mobilization nuclease domain-containing protein</fullName>
    </submittedName>
</protein>
<evidence type="ECO:0000259" key="1">
    <source>
        <dbReference type="Pfam" id="PF03432"/>
    </source>
</evidence>
<organism evidence="2 3">
    <name type="scientific">Roseburia porci</name>
    <dbReference type="NCBI Taxonomy" id="2605790"/>
    <lineage>
        <taxon>Bacteria</taxon>
        <taxon>Bacillati</taxon>
        <taxon>Bacillota</taxon>
        <taxon>Clostridia</taxon>
        <taxon>Lachnospirales</taxon>
        <taxon>Lachnospiraceae</taxon>
        <taxon>Roseburia</taxon>
    </lineage>
</organism>
<feature type="domain" description="MobA/VirD2-like nuclease" evidence="1">
    <location>
        <begin position="56"/>
        <end position="186"/>
    </location>
</feature>
<comment type="caution">
    <text evidence="2">The sequence shown here is derived from an EMBL/GenBank/DDBJ whole genome shotgun (WGS) entry which is preliminary data.</text>
</comment>
<sequence length="633" mass="71882">MAKGIVVKVWNVTAGSGKRSASSQIADSIAYIENPEKTGVPLDITNVNQLSNELTYVTNEIKTASGLYVGGRHITDISHAMEEMMQIKEFFGKLDGRVATHGVISLDESESDPKNAGKLMELLNDVMEEVFPNYQVVYAVHTNTENLHIHFILNTVGLDGKKIHMDKQFMSGVLEPAVNKAAIKYGFTANSVWEREKKEDPLSLPQRKIMLRQAIDIAIEQTDEFDSFVAFLRNQGFVVNVGKNLSLQTDDMPKAMRSGQLGEEYRISAIRKRLDAKYDPFKEVKAGDYYTSILPEEMANITPLKMKNYKDMSKEEKYEAVRLLRLGRNPWNEARNTNWQMANMADELKNVNYVYKLVNHYSKGSLKVSDAMNAIIESRKAIAEEKKQLRALVKEYKPITNIYQEMKQYMVRAYLFDAYGYSEYLSDYKKYQELSNRLSLGYDKTVEEVADLVFELNSKMAYLKAQDKELSAQYFAIKKFRENGKLQQASDDYSFFTAIGHSQAVYDAVHFGIYASEMKMITPQDGDVSIRVLTRPAVVNGKPTEISILSVIDKDGNVEKEVSSEGMSGKEFNKKIYEIQSEYGMSYTPTGDGKSLVLQGITICCPYCKEARSLHNMTEEMFLEKVVGDKFFI</sequence>